<protein>
    <submittedName>
        <fullName evidence="3">GIY-YIG nuclease family protein</fullName>
    </submittedName>
</protein>
<evidence type="ECO:0000256" key="1">
    <source>
        <dbReference type="ARBA" id="ARBA00007435"/>
    </source>
</evidence>
<dbReference type="SUPFAM" id="SSF82771">
    <property type="entry name" value="GIY-YIG endonuclease"/>
    <property type="match status" value="1"/>
</dbReference>
<evidence type="ECO:0000313" key="4">
    <source>
        <dbReference type="Proteomes" id="UP001476950"/>
    </source>
</evidence>
<evidence type="ECO:0000259" key="2">
    <source>
        <dbReference type="PROSITE" id="PS50164"/>
    </source>
</evidence>
<dbReference type="Pfam" id="PF01541">
    <property type="entry name" value="GIY-YIG"/>
    <property type="match status" value="1"/>
</dbReference>
<comment type="caution">
    <text evidence="3">The sequence shown here is derived from an EMBL/GenBank/DDBJ whole genome shotgun (WGS) entry which is preliminary data.</text>
</comment>
<reference evidence="3 4" key="1">
    <citation type="submission" date="2022-04" db="EMBL/GenBank/DDBJ databases">
        <title>Positive selection, recombination, and allopatry shape intraspecific diversity of widespread and dominant cyanobacteria.</title>
        <authorList>
            <person name="Wei J."/>
            <person name="Shu W."/>
            <person name="Hu C."/>
        </authorList>
    </citation>
    <scope>NUCLEOTIDE SEQUENCE [LARGE SCALE GENOMIC DNA]</scope>
    <source>
        <strain evidence="3 4">AS-A4</strain>
    </source>
</reference>
<feature type="domain" description="GIY-YIG" evidence="2">
    <location>
        <begin position="1"/>
        <end position="77"/>
    </location>
</feature>
<evidence type="ECO:0000313" key="3">
    <source>
        <dbReference type="EMBL" id="MEP1059750.1"/>
    </source>
</evidence>
<dbReference type="PROSITE" id="PS50164">
    <property type="entry name" value="GIY_YIG"/>
    <property type="match status" value="1"/>
</dbReference>
<gene>
    <name evidence="3" type="ORF">NDI38_15010</name>
</gene>
<dbReference type="InterPro" id="IPR000305">
    <property type="entry name" value="GIY-YIG_endonuc"/>
</dbReference>
<dbReference type="PANTHER" id="PTHR34477">
    <property type="entry name" value="UPF0213 PROTEIN YHBQ"/>
    <property type="match status" value="1"/>
</dbReference>
<dbReference type="InterPro" id="IPR035901">
    <property type="entry name" value="GIY-YIG_endonuc_sf"/>
</dbReference>
<accession>A0ABV0KKQ7</accession>
<comment type="similarity">
    <text evidence="1">Belongs to the UPF0213 family.</text>
</comment>
<dbReference type="CDD" id="cd10456">
    <property type="entry name" value="GIY-YIG_UPF0213"/>
    <property type="match status" value="1"/>
</dbReference>
<dbReference type="Proteomes" id="UP001476950">
    <property type="component" value="Unassembled WGS sequence"/>
</dbReference>
<dbReference type="PANTHER" id="PTHR34477:SF1">
    <property type="entry name" value="UPF0213 PROTEIN YHBQ"/>
    <property type="match status" value="1"/>
</dbReference>
<sequence>MSHFVYLVQCADGTLYTGYAKDVQQRVAVHNTSKGARYTRSRLPVVLLASWYFPTKSAALKREYQIKQLNRQQKLELSKSSVPFNIVAEQQ</sequence>
<organism evidence="3 4">
    <name type="scientific">Stenomitos frigidus AS-A4</name>
    <dbReference type="NCBI Taxonomy" id="2933935"/>
    <lineage>
        <taxon>Bacteria</taxon>
        <taxon>Bacillati</taxon>
        <taxon>Cyanobacteriota</taxon>
        <taxon>Cyanophyceae</taxon>
        <taxon>Leptolyngbyales</taxon>
        <taxon>Leptolyngbyaceae</taxon>
        <taxon>Stenomitos</taxon>
    </lineage>
</organism>
<dbReference type="Gene3D" id="3.40.1440.10">
    <property type="entry name" value="GIY-YIG endonuclease"/>
    <property type="match status" value="1"/>
</dbReference>
<proteinExistence type="inferred from homology"/>
<name>A0ABV0KKQ7_9CYAN</name>
<keyword evidence="4" id="KW-1185">Reference proteome</keyword>
<dbReference type="RefSeq" id="WP_190452243.1">
    <property type="nucleotide sequence ID" value="NZ_JAMPLM010000012.1"/>
</dbReference>
<dbReference type="InterPro" id="IPR050190">
    <property type="entry name" value="UPF0213_domain"/>
</dbReference>
<dbReference type="EMBL" id="JAMPLM010000012">
    <property type="protein sequence ID" value="MEP1059750.1"/>
    <property type="molecule type" value="Genomic_DNA"/>
</dbReference>